<dbReference type="EMBL" id="VNHY01000002">
    <property type="protein sequence ID" value="TYP93670.1"/>
    <property type="molecule type" value="Genomic_DNA"/>
</dbReference>
<gene>
    <name evidence="2" type="ORF">LX73_1379</name>
</gene>
<dbReference type="AlphaFoldDB" id="A0A5D3YJP4"/>
<evidence type="ECO:0000313" key="2">
    <source>
        <dbReference type="EMBL" id="TYP93670.1"/>
    </source>
</evidence>
<evidence type="ECO:0000313" key="3">
    <source>
        <dbReference type="Proteomes" id="UP000324595"/>
    </source>
</evidence>
<name>A0A5D3YJP4_9BACT</name>
<reference evidence="2 3" key="1">
    <citation type="submission" date="2019-07" db="EMBL/GenBank/DDBJ databases">
        <title>Genomic Encyclopedia of Archaeal and Bacterial Type Strains, Phase II (KMG-II): from individual species to whole genera.</title>
        <authorList>
            <person name="Goeker M."/>
        </authorList>
    </citation>
    <scope>NUCLEOTIDE SEQUENCE [LARGE SCALE GENOMIC DNA]</scope>
    <source>
        <strain evidence="2 3">DSM 21935</strain>
    </source>
</reference>
<dbReference type="InterPro" id="IPR007372">
    <property type="entry name" value="Lipid/polyisoprenoid-bd_YceI"/>
</dbReference>
<dbReference type="SUPFAM" id="SSF101874">
    <property type="entry name" value="YceI-like"/>
    <property type="match status" value="1"/>
</dbReference>
<dbReference type="OrthoDB" id="1121590at2"/>
<protein>
    <submittedName>
        <fullName evidence="2">YceI-like domain-containing protein</fullName>
    </submittedName>
</protein>
<evidence type="ECO:0000259" key="1">
    <source>
        <dbReference type="Pfam" id="PF04264"/>
    </source>
</evidence>
<accession>A0A5D3YJP4</accession>
<organism evidence="2 3">
    <name type="scientific">Fodinibius salinus</name>
    <dbReference type="NCBI Taxonomy" id="860790"/>
    <lineage>
        <taxon>Bacteria</taxon>
        <taxon>Pseudomonadati</taxon>
        <taxon>Balneolota</taxon>
        <taxon>Balneolia</taxon>
        <taxon>Balneolales</taxon>
        <taxon>Balneolaceae</taxon>
        <taxon>Fodinibius</taxon>
    </lineage>
</organism>
<proteinExistence type="predicted"/>
<sequence>MHPALHKSVNVSNVVGLLSLITLLFISSLTNAQTIPGTIAIDDGAKIWIEGTAGPVNFRCEAQEISGSGIINNTINPKASVQDSGKVRISVSLPVTSLDCGKDAMNADMYNALKAEQHPQISYKLLEATLTDGEPSNGWLNIYTQGVMEIAGVRDTTEISIRGKVIGEQQFRVTGDKKIHMDTYDIEPPSKMFGLIRASKKLRVLFDVTVTLQDKGQ</sequence>
<keyword evidence="3" id="KW-1185">Reference proteome</keyword>
<comment type="caution">
    <text evidence="2">The sequence shown here is derived from an EMBL/GenBank/DDBJ whole genome shotgun (WGS) entry which is preliminary data.</text>
</comment>
<dbReference type="Proteomes" id="UP000324595">
    <property type="component" value="Unassembled WGS sequence"/>
</dbReference>
<feature type="domain" description="Lipid/polyisoprenoid-binding YceI-like" evidence="1">
    <location>
        <begin position="81"/>
        <end position="207"/>
    </location>
</feature>
<dbReference type="Gene3D" id="2.40.128.110">
    <property type="entry name" value="Lipid/polyisoprenoid-binding, YceI-like"/>
    <property type="match status" value="1"/>
</dbReference>
<dbReference type="InterPro" id="IPR036761">
    <property type="entry name" value="TTHA0802/YceI-like_sf"/>
</dbReference>
<dbReference type="RefSeq" id="WP_148898728.1">
    <property type="nucleotide sequence ID" value="NZ_VNHY01000002.1"/>
</dbReference>
<dbReference type="Pfam" id="PF04264">
    <property type="entry name" value="YceI"/>
    <property type="match status" value="1"/>
</dbReference>